<accession>A0A8X6U4P0</accession>
<dbReference type="AlphaFoldDB" id="A0A8X6U4P0"/>
<protein>
    <submittedName>
        <fullName evidence="1">Uncharacterized protein</fullName>
    </submittedName>
</protein>
<evidence type="ECO:0000313" key="1">
    <source>
        <dbReference type="EMBL" id="GFT80028.1"/>
    </source>
</evidence>
<dbReference type="Proteomes" id="UP000887013">
    <property type="component" value="Unassembled WGS sequence"/>
</dbReference>
<dbReference type="EMBL" id="BMAW01118488">
    <property type="protein sequence ID" value="GFT80028.1"/>
    <property type="molecule type" value="Genomic_DNA"/>
</dbReference>
<reference evidence="1" key="1">
    <citation type="submission" date="2020-08" db="EMBL/GenBank/DDBJ databases">
        <title>Multicomponent nature underlies the extraordinary mechanical properties of spider dragline silk.</title>
        <authorList>
            <person name="Kono N."/>
            <person name="Nakamura H."/>
            <person name="Mori M."/>
            <person name="Yoshida Y."/>
            <person name="Ohtoshi R."/>
            <person name="Malay A.D."/>
            <person name="Moran D.A.P."/>
            <person name="Tomita M."/>
            <person name="Numata K."/>
            <person name="Arakawa K."/>
        </authorList>
    </citation>
    <scope>NUCLEOTIDE SEQUENCE</scope>
</reference>
<proteinExistence type="predicted"/>
<comment type="caution">
    <text evidence="1">The sequence shown here is derived from an EMBL/GenBank/DDBJ whole genome shotgun (WGS) entry which is preliminary data.</text>
</comment>
<sequence length="99" mass="11745">MFVLIKKVFKTFERFVFGVFLWLQEDKWKILSADAQSTASKQDIQSQMLLFYSAFFIPSFNGYRNNSKHTKQLSEDMWPVAKGLRLRVERYIAVVVKRT</sequence>
<name>A0A8X6U4P0_NEPPI</name>
<evidence type="ECO:0000313" key="2">
    <source>
        <dbReference type="Proteomes" id="UP000887013"/>
    </source>
</evidence>
<gene>
    <name evidence="1" type="ORF">NPIL_540421</name>
</gene>
<organism evidence="1 2">
    <name type="scientific">Nephila pilipes</name>
    <name type="common">Giant wood spider</name>
    <name type="synonym">Nephila maculata</name>
    <dbReference type="NCBI Taxonomy" id="299642"/>
    <lineage>
        <taxon>Eukaryota</taxon>
        <taxon>Metazoa</taxon>
        <taxon>Ecdysozoa</taxon>
        <taxon>Arthropoda</taxon>
        <taxon>Chelicerata</taxon>
        <taxon>Arachnida</taxon>
        <taxon>Araneae</taxon>
        <taxon>Araneomorphae</taxon>
        <taxon>Entelegynae</taxon>
        <taxon>Araneoidea</taxon>
        <taxon>Nephilidae</taxon>
        <taxon>Nephila</taxon>
    </lineage>
</organism>
<keyword evidence="2" id="KW-1185">Reference proteome</keyword>